<gene>
    <name evidence="1" type="ORF">PENSUB_10902</name>
</gene>
<dbReference type="Proteomes" id="UP000186955">
    <property type="component" value="Unassembled WGS sequence"/>
</dbReference>
<name>A0A1Q5T6M2_9EURO</name>
<sequence>MREQLPNCALDQRLARSISDTISSGKPQDSLALEELTVEITDDGQFATADFPTQLMDVLLHRGRSWQITRNIRDDRRQEILVEQTQPFRADLLHYQKTEKLA</sequence>
<keyword evidence="2" id="KW-1185">Reference proteome</keyword>
<proteinExistence type="predicted"/>
<reference evidence="1 2" key="1">
    <citation type="submission" date="2016-10" db="EMBL/GenBank/DDBJ databases">
        <title>Genome sequence of the ascomycete fungus Penicillium subrubescens.</title>
        <authorList>
            <person name="De Vries R.P."/>
            <person name="Peng M."/>
            <person name="Dilokpimol A."/>
            <person name="Hilden K."/>
            <person name="Makela M.R."/>
            <person name="Grigoriev I."/>
            <person name="Riley R."/>
            <person name="Granchi Z."/>
        </authorList>
    </citation>
    <scope>NUCLEOTIDE SEQUENCE [LARGE SCALE GENOMIC DNA]</scope>
    <source>
        <strain evidence="1 2">CBS 132785</strain>
    </source>
</reference>
<dbReference type="OrthoDB" id="3945550at2759"/>
<accession>A0A1Q5T6M2</accession>
<organism evidence="1 2">
    <name type="scientific">Penicillium subrubescens</name>
    <dbReference type="NCBI Taxonomy" id="1316194"/>
    <lineage>
        <taxon>Eukaryota</taxon>
        <taxon>Fungi</taxon>
        <taxon>Dikarya</taxon>
        <taxon>Ascomycota</taxon>
        <taxon>Pezizomycotina</taxon>
        <taxon>Eurotiomycetes</taxon>
        <taxon>Eurotiomycetidae</taxon>
        <taxon>Eurotiales</taxon>
        <taxon>Aspergillaceae</taxon>
        <taxon>Penicillium</taxon>
    </lineage>
</organism>
<protein>
    <submittedName>
        <fullName evidence="1">Uncharacterized protein</fullName>
    </submittedName>
</protein>
<comment type="caution">
    <text evidence="1">The sequence shown here is derived from an EMBL/GenBank/DDBJ whole genome shotgun (WGS) entry which is preliminary data.</text>
</comment>
<dbReference type="AlphaFoldDB" id="A0A1Q5T6M2"/>
<evidence type="ECO:0000313" key="2">
    <source>
        <dbReference type="Proteomes" id="UP000186955"/>
    </source>
</evidence>
<evidence type="ECO:0000313" key="1">
    <source>
        <dbReference type="EMBL" id="OKO95881.1"/>
    </source>
</evidence>
<dbReference type="EMBL" id="MNBE01000701">
    <property type="protein sequence ID" value="OKO95881.1"/>
    <property type="molecule type" value="Genomic_DNA"/>
</dbReference>